<evidence type="ECO:0000313" key="2">
    <source>
        <dbReference type="EMBL" id="MDC0711846.1"/>
    </source>
</evidence>
<name>A0ABT5DEB7_9BACT</name>
<evidence type="ECO:0000313" key="3">
    <source>
        <dbReference type="Proteomes" id="UP001221838"/>
    </source>
</evidence>
<proteinExistence type="predicted"/>
<reference evidence="2 3" key="1">
    <citation type="submission" date="2022-11" db="EMBL/GenBank/DDBJ databases">
        <title>Minimal conservation of predation-associated metabolite biosynthetic gene clusters underscores biosynthetic potential of Myxococcota including descriptions for ten novel species: Archangium lansinium sp. nov., Myxococcus landrumus sp. nov., Nannocystis bai.</title>
        <authorList>
            <person name="Ahearne A."/>
            <person name="Stevens C."/>
            <person name="Dowd S."/>
        </authorList>
    </citation>
    <scope>NUCLEOTIDE SEQUENCE [LARGE SCALE GENOMIC DNA]</scope>
    <source>
        <strain evidence="2 3">NCWAL01</strain>
    </source>
</reference>
<evidence type="ECO:0000256" key="1">
    <source>
        <dbReference type="SAM" id="MobiDB-lite"/>
    </source>
</evidence>
<keyword evidence="3" id="KW-1185">Reference proteome</keyword>
<feature type="region of interest" description="Disordered" evidence="1">
    <location>
        <begin position="101"/>
        <end position="120"/>
    </location>
</feature>
<gene>
    <name evidence="2" type="ORF">POL68_25480</name>
</gene>
<sequence length="120" mass="13106">MEFPELGERIAKAAGVPFFGGGKEASATINRETGKRSIVASLRAHGTGKNLTLFSRVLFVNPPADGAEVFPRQLPLKDGQPDKVISGYRWTHVELNDEQFAQGEQARKEKKLPTLTDALS</sequence>
<dbReference type="Proteomes" id="UP001221838">
    <property type="component" value="Unassembled WGS sequence"/>
</dbReference>
<accession>A0ABT5DEB7</accession>
<dbReference type="RefSeq" id="WP_272141845.1">
    <property type="nucleotide sequence ID" value="NZ_JAQNDM010000002.1"/>
</dbReference>
<protein>
    <submittedName>
        <fullName evidence="2">Uncharacterized protein</fullName>
    </submittedName>
</protein>
<dbReference type="EMBL" id="JAQNDM010000002">
    <property type="protein sequence ID" value="MDC0711846.1"/>
    <property type="molecule type" value="Genomic_DNA"/>
</dbReference>
<comment type="caution">
    <text evidence="2">The sequence shown here is derived from an EMBL/GenBank/DDBJ whole genome shotgun (WGS) entry which is preliminary data.</text>
</comment>
<organism evidence="2 3">
    <name type="scientific">Stigmatella ashevillensis</name>
    <dbReference type="NCBI Taxonomy" id="2995309"/>
    <lineage>
        <taxon>Bacteria</taxon>
        <taxon>Pseudomonadati</taxon>
        <taxon>Myxococcota</taxon>
        <taxon>Myxococcia</taxon>
        <taxon>Myxococcales</taxon>
        <taxon>Cystobacterineae</taxon>
        <taxon>Archangiaceae</taxon>
        <taxon>Stigmatella</taxon>
    </lineage>
</organism>